<evidence type="ECO:0000256" key="5">
    <source>
        <dbReference type="ARBA" id="ARBA00022750"/>
    </source>
</evidence>
<dbReference type="CDD" id="cd05476">
    <property type="entry name" value="pepsin_A_like_plant"/>
    <property type="match status" value="1"/>
</dbReference>
<dbReference type="PROSITE" id="PS00141">
    <property type="entry name" value="ASP_PROTEASE"/>
    <property type="match status" value="1"/>
</dbReference>
<accession>A0A103XHS2</accession>
<evidence type="ECO:0000256" key="4">
    <source>
        <dbReference type="ARBA" id="ARBA00022670"/>
    </source>
</evidence>
<reference evidence="10 11" key="1">
    <citation type="journal article" date="2016" name="Sci. Rep.">
        <title>The genome sequence of the outbreeding globe artichoke constructed de novo incorporating a phase-aware low-pass sequencing strategy of F1 progeny.</title>
        <authorList>
            <person name="Scaglione D."/>
            <person name="Reyes-Chin-Wo S."/>
            <person name="Acquadro A."/>
            <person name="Froenicke L."/>
            <person name="Portis E."/>
            <person name="Beitel C."/>
            <person name="Tirone M."/>
            <person name="Mauro R."/>
            <person name="Lo Monaco A."/>
            <person name="Mauromicale G."/>
            <person name="Faccioli P."/>
            <person name="Cattivelli L."/>
            <person name="Rieseberg L."/>
            <person name="Michelmore R."/>
            <person name="Lanteri S."/>
        </authorList>
    </citation>
    <scope>NUCLEOTIDE SEQUENCE [LARGE SCALE GENOMIC DNA]</scope>
    <source>
        <strain evidence="10">2C</strain>
    </source>
</reference>
<dbReference type="OMA" id="PYRINAN"/>
<dbReference type="Gene3D" id="2.40.70.10">
    <property type="entry name" value="Acid Proteases"/>
    <property type="match status" value="2"/>
</dbReference>
<keyword evidence="11" id="KW-1185">Reference proteome</keyword>
<evidence type="ECO:0000256" key="3">
    <source>
        <dbReference type="ARBA" id="ARBA00022525"/>
    </source>
</evidence>
<keyword evidence="6" id="KW-0378">Hydrolase</keyword>
<dbReference type="GO" id="GO:0005576">
    <property type="term" value="C:extracellular region"/>
    <property type="evidence" value="ECO:0007669"/>
    <property type="project" value="UniProtKB-SubCell"/>
</dbReference>
<keyword evidence="7" id="KW-0325">Glycoprotein</keyword>
<protein>
    <submittedName>
        <fullName evidence="10">Aspartic peptidase</fullName>
    </submittedName>
</protein>
<dbReference type="InterPro" id="IPR021109">
    <property type="entry name" value="Peptidase_aspartic_dom_sf"/>
</dbReference>
<dbReference type="PANTHER" id="PTHR47967">
    <property type="entry name" value="OS07G0603500 PROTEIN-RELATED"/>
    <property type="match status" value="1"/>
</dbReference>
<dbReference type="Pfam" id="PF14543">
    <property type="entry name" value="TAXi_N"/>
    <property type="match status" value="1"/>
</dbReference>
<evidence type="ECO:0000259" key="9">
    <source>
        <dbReference type="PROSITE" id="PS51767"/>
    </source>
</evidence>
<dbReference type="Gramene" id="KVH90996">
    <property type="protein sequence ID" value="KVH90996"/>
    <property type="gene ID" value="Ccrd_006983"/>
</dbReference>
<dbReference type="InterPro" id="IPR051708">
    <property type="entry name" value="Plant_Aspart_Prot_A1"/>
</dbReference>
<feature type="domain" description="Peptidase A1" evidence="9">
    <location>
        <begin position="92"/>
        <end position="432"/>
    </location>
</feature>
<comment type="caution">
    <text evidence="10">The sequence shown here is derived from an EMBL/GenBank/DDBJ whole genome shotgun (WGS) entry which is preliminary data.</text>
</comment>
<dbReference type="Proteomes" id="UP000243975">
    <property type="component" value="Unassembled WGS sequence"/>
</dbReference>
<dbReference type="FunFam" id="2.40.70.10:FF:000050">
    <property type="entry name" value="Aspartic proteinase CDR1"/>
    <property type="match status" value="1"/>
</dbReference>
<keyword evidence="8" id="KW-0732">Signal</keyword>
<evidence type="ECO:0000256" key="1">
    <source>
        <dbReference type="ARBA" id="ARBA00004613"/>
    </source>
</evidence>
<dbReference type="EMBL" id="LEKV01005085">
    <property type="protein sequence ID" value="KVH90996.1"/>
    <property type="molecule type" value="Genomic_DNA"/>
</dbReference>
<keyword evidence="3" id="KW-0964">Secreted</keyword>
<dbReference type="AlphaFoldDB" id="A0A103XHS2"/>
<dbReference type="InterPro" id="IPR032799">
    <property type="entry name" value="TAXi_C"/>
</dbReference>
<feature type="signal peptide" evidence="8">
    <location>
        <begin position="1"/>
        <end position="22"/>
    </location>
</feature>
<dbReference type="GO" id="GO:0006508">
    <property type="term" value="P:proteolysis"/>
    <property type="evidence" value="ECO:0007669"/>
    <property type="project" value="UniProtKB-KW"/>
</dbReference>
<dbReference type="InterPro" id="IPR034161">
    <property type="entry name" value="Pepsin-like_plant"/>
</dbReference>
<dbReference type="InterPro" id="IPR001969">
    <property type="entry name" value="Aspartic_peptidase_AS"/>
</dbReference>
<dbReference type="FunFam" id="2.40.70.10:FF:000031">
    <property type="entry name" value="Aspartyl protease AED1"/>
    <property type="match status" value="1"/>
</dbReference>
<dbReference type="InterPro" id="IPR033121">
    <property type="entry name" value="PEPTIDASE_A1"/>
</dbReference>
<dbReference type="InterPro" id="IPR032861">
    <property type="entry name" value="TAXi_N"/>
</dbReference>
<feature type="chain" id="PRO_5007118809" evidence="8">
    <location>
        <begin position="23"/>
        <end position="441"/>
    </location>
</feature>
<comment type="similarity">
    <text evidence="2">Belongs to the peptidase A1 family.</text>
</comment>
<dbReference type="STRING" id="59895.A0A103XHS2"/>
<organism evidence="10 11">
    <name type="scientific">Cynara cardunculus var. scolymus</name>
    <name type="common">Globe artichoke</name>
    <name type="synonym">Cynara scolymus</name>
    <dbReference type="NCBI Taxonomy" id="59895"/>
    <lineage>
        <taxon>Eukaryota</taxon>
        <taxon>Viridiplantae</taxon>
        <taxon>Streptophyta</taxon>
        <taxon>Embryophyta</taxon>
        <taxon>Tracheophyta</taxon>
        <taxon>Spermatophyta</taxon>
        <taxon>Magnoliopsida</taxon>
        <taxon>eudicotyledons</taxon>
        <taxon>Gunneridae</taxon>
        <taxon>Pentapetalae</taxon>
        <taxon>asterids</taxon>
        <taxon>campanulids</taxon>
        <taxon>Asterales</taxon>
        <taxon>Asteraceae</taxon>
        <taxon>Carduoideae</taxon>
        <taxon>Cardueae</taxon>
        <taxon>Carduinae</taxon>
        <taxon>Cynara</taxon>
    </lineage>
</organism>
<name>A0A103XHS2_CYNCS</name>
<evidence type="ECO:0000256" key="2">
    <source>
        <dbReference type="ARBA" id="ARBA00007447"/>
    </source>
</evidence>
<evidence type="ECO:0000256" key="6">
    <source>
        <dbReference type="ARBA" id="ARBA00022801"/>
    </source>
</evidence>
<gene>
    <name evidence="10" type="ORF">Ccrd_006983</name>
</gene>
<evidence type="ECO:0000256" key="7">
    <source>
        <dbReference type="ARBA" id="ARBA00023180"/>
    </source>
</evidence>
<evidence type="ECO:0000313" key="10">
    <source>
        <dbReference type="EMBL" id="KVH90996.1"/>
    </source>
</evidence>
<comment type="subcellular location">
    <subcellularLocation>
        <location evidence="1">Secreted</location>
    </subcellularLocation>
</comment>
<dbReference type="SUPFAM" id="SSF50630">
    <property type="entry name" value="Acid proteases"/>
    <property type="match status" value="1"/>
</dbReference>
<sequence>MTIFSLALGITLAILYSGGCSTAINISAAAADATFSIDLIHRDSIKSPFYDHGITFSQRLGRALQRSFDKARCLKPSSSTYQTQISPDWGEYLMNIFIGNPSHQILAIADTGSDLTWIQCRPCTQCYKHTGSIFDPKSSSTYKALGCKSEACRDPSFLETNCSSTKTCQYTTSYSDGTYSIGDVATETIKIGGRTIQDIVFGCSFRNGGISHETSSGVVGLGGGDFSLVSQLRTLVAPKFSYCLIPYPVNDDLSKLSSKLVFGDIISFGSQVVSTPLVPKWPRMFYYVTLEGISVSDIRLKYSDFSNPTKRMHKGNMILDSGATLTTLHDKLYHKVEAAIKENLKNVRRVEDPQKILSLCYVAKEVKYAPKITMHFEGADVLLLRHNVFVPVGEQVICLAMVPTSDVAIFGNIAQGNLLIGYDLENKRVSFQRTDCTRLKV</sequence>
<dbReference type="Pfam" id="PF14541">
    <property type="entry name" value="TAXi_C"/>
    <property type="match status" value="1"/>
</dbReference>
<dbReference type="PROSITE" id="PS51767">
    <property type="entry name" value="PEPTIDASE_A1"/>
    <property type="match status" value="1"/>
</dbReference>
<evidence type="ECO:0000256" key="8">
    <source>
        <dbReference type="SAM" id="SignalP"/>
    </source>
</evidence>
<dbReference type="OrthoDB" id="2747330at2759"/>
<keyword evidence="4" id="KW-0645">Protease</keyword>
<evidence type="ECO:0000313" key="11">
    <source>
        <dbReference type="Proteomes" id="UP000243975"/>
    </source>
</evidence>
<keyword evidence="5" id="KW-0064">Aspartyl protease</keyword>
<dbReference type="GO" id="GO:0004190">
    <property type="term" value="F:aspartic-type endopeptidase activity"/>
    <property type="evidence" value="ECO:0007669"/>
    <property type="project" value="UniProtKB-KW"/>
</dbReference>
<proteinExistence type="inferred from homology"/>
<dbReference type="PANTHER" id="PTHR47967:SF66">
    <property type="entry name" value="ASPARTIC PROTEINASE CDR1-RELATED"/>
    <property type="match status" value="1"/>
</dbReference>